<evidence type="ECO:0000313" key="2">
    <source>
        <dbReference type="EMBL" id="XDI04999.1"/>
    </source>
</evidence>
<organism evidence="2">
    <name type="scientific">Herbiconiux sp. A18JL235</name>
    <dbReference type="NCBI Taxonomy" id="3152363"/>
    <lineage>
        <taxon>Bacteria</taxon>
        <taxon>Bacillati</taxon>
        <taxon>Actinomycetota</taxon>
        <taxon>Actinomycetes</taxon>
        <taxon>Micrococcales</taxon>
        <taxon>Microbacteriaceae</taxon>
        <taxon>Herbiconiux</taxon>
    </lineage>
</organism>
<dbReference type="RefSeq" id="WP_368497377.1">
    <property type="nucleotide sequence ID" value="NZ_CP162511.1"/>
</dbReference>
<feature type="compositionally biased region" description="Basic and acidic residues" evidence="1">
    <location>
        <begin position="12"/>
        <end position="21"/>
    </location>
</feature>
<feature type="region of interest" description="Disordered" evidence="1">
    <location>
        <begin position="1"/>
        <end position="33"/>
    </location>
</feature>
<protein>
    <submittedName>
        <fullName evidence="2">Uncharacterized protein</fullName>
    </submittedName>
</protein>
<name>A0AB39BEX3_9MICO</name>
<reference evidence="2" key="1">
    <citation type="submission" date="2024-05" db="EMBL/GenBank/DDBJ databases">
        <title>Herbiconiux sp. A18JL235.</title>
        <authorList>
            <person name="Zhang G."/>
        </authorList>
    </citation>
    <scope>NUCLEOTIDE SEQUENCE</scope>
    <source>
        <strain evidence="2">A18JL235</strain>
    </source>
</reference>
<sequence length="56" mass="6193">MSTFVDPPTPESFEHNGQHPEVDDDEQTDSFDQKLEQEFKEFVGDAEPTDGPAPAG</sequence>
<gene>
    <name evidence="2" type="ORF">ABFY20_16950</name>
</gene>
<dbReference type="AlphaFoldDB" id="A0AB39BEX3"/>
<dbReference type="EMBL" id="CP162511">
    <property type="protein sequence ID" value="XDI04999.1"/>
    <property type="molecule type" value="Genomic_DNA"/>
</dbReference>
<proteinExistence type="predicted"/>
<accession>A0AB39BEX3</accession>
<evidence type="ECO:0000256" key="1">
    <source>
        <dbReference type="SAM" id="MobiDB-lite"/>
    </source>
</evidence>